<dbReference type="OrthoDB" id="8750305at2"/>
<dbReference type="STRING" id="927664.SAMN05421780_101341"/>
<reference evidence="2 3" key="1">
    <citation type="submission" date="2016-10" db="EMBL/GenBank/DDBJ databases">
        <authorList>
            <person name="de Groot N.N."/>
        </authorList>
    </citation>
    <scope>NUCLEOTIDE SEQUENCE [LARGE SCALE GENOMIC DNA]</scope>
    <source>
        <strain evidence="2 3">DSM 6793</strain>
    </source>
</reference>
<proteinExistence type="predicted"/>
<protein>
    <submittedName>
        <fullName evidence="2">Uncharacterized protein</fullName>
    </submittedName>
</protein>
<accession>A0A1I1DMZ0</accession>
<evidence type="ECO:0000313" key="3">
    <source>
        <dbReference type="Proteomes" id="UP000199514"/>
    </source>
</evidence>
<dbReference type="AlphaFoldDB" id="A0A1I1DMZ0"/>
<dbReference type="Proteomes" id="UP000199514">
    <property type="component" value="Unassembled WGS sequence"/>
</dbReference>
<organism evidence="2 3">
    <name type="scientific">Flexibacter flexilis DSM 6793</name>
    <dbReference type="NCBI Taxonomy" id="927664"/>
    <lineage>
        <taxon>Bacteria</taxon>
        <taxon>Pseudomonadati</taxon>
        <taxon>Bacteroidota</taxon>
        <taxon>Cytophagia</taxon>
        <taxon>Cytophagales</taxon>
        <taxon>Flexibacteraceae</taxon>
        <taxon>Flexibacter</taxon>
    </lineage>
</organism>
<keyword evidence="1" id="KW-0732">Signal</keyword>
<dbReference type="RefSeq" id="WP_091506267.1">
    <property type="nucleotide sequence ID" value="NZ_FOLE01000001.1"/>
</dbReference>
<gene>
    <name evidence="2" type="ORF">SAMN05421780_101341</name>
</gene>
<dbReference type="EMBL" id="FOLE01000001">
    <property type="protein sequence ID" value="SFB76261.1"/>
    <property type="molecule type" value="Genomic_DNA"/>
</dbReference>
<evidence type="ECO:0000313" key="2">
    <source>
        <dbReference type="EMBL" id="SFB76261.1"/>
    </source>
</evidence>
<feature type="signal peptide" evidence="1">
    <location>
        <begin position="1"/>
        <end position="25"/>
    </location>
</feature>
<keyword evidence="3" id="KW-1185">Reference proteome</keyword>
<dbReference type="InterPro" id="IPR058148">
    <property type="entry name" value="M949_RS01915-like_dom"/>
</dbReference>
<evidence type="ECO:0000256" key="1">
    <source>
        <dbReference type="SAM" id="SignalP"/>
    </source>
</evidence>
<name>A0A1I1DMZ0_9BACT</name>
<sequence>MFKQKIQQKFLFFILSLAAPLSAFAQNQLTDEHKKQLGISYPVQYTHEYTDRAGAHLLVLTAQPKADTAHSNLKALCLQNKAGKWVKEWEANDLLMGEEESIFYRNGLVRVQDLDKDGLAEPILVYATTGPNGTDDGRLKVIVYYKGAKSAIRHQNGVLDFERNTQIDNTFYKLPTSVQKGVQYVMVQAGKQDLTIFPSNWQESMSKKAIKIKN</sequence>
<dbReference type="NCBIfam" id="NF046077">
    <property type="entry name" value="LPS_M949_RS01915"/>
    <property type="match status" value="1"/>
</dbReference>
<feature type="chain" id="PRO_5011629423" evidence="1">
    <location>
        <begin position="26"/>
        <end position="214"/>
    </location>
</feature>